<organism evidence="1 2">
    <name type="scientific">Roseovarius albus</name>
    <dbReference type="NCBI Taxonomy" id="1247867"/>
    <lineage>
        <taxon>Bacteria</taxon>
        <taxon>Pseudomonadati</taxon>
        <taxon>Pseudomonadota</taxon>
        <taxon>Alphaproteobacteria</taxon>
        <taxon>Rhodobacterales</taxon>
        <taxon>Roseobacteraceae</taxon>
        <taxon>Roseovarius</taxon>
    </lineage>
</organism>
<sequence length="60" mass="6682">MTLFANFIKASAHADRGASLFEDHIEIEVSEVGLLEVDFMLDELAEAEELQASALLRVFQ</sequence>
<evidence type="ECO:0000313" key="2">
    <source>
        <dbReference type="Proteomes" id="UP000193061"/>
    </source>
</evidence>
<evidence type="ECO:0000313" key="1">
    <source>
        <dbReference type="EMBL" id="SLN31619.1"/>
    </source>
</evidence>
<protein>
    <submittedName>
        <fullName evidence="1">Uncharacterized protein</fullName>
    </submittedName>
</protein>
<dbReference type="AlphaFoldDB" id="A0A1X6YUA1"/>
<dbReference type="RefSeq" id="WP_143534383.1">
    <property type="nucleotide sequence ID" value="NZ_FWFX01000003.1"/>
</dbReference>
<reference evidence="1 2" key="1">
    <citation type="submission" date="2017-03" db="EMBL/GenBank/DDBJ databases">
        <authorList>
            <person name="Afonso C.L."/>
            <person name="Miller P.J."/>
            <person name="Scott M.A."/>
            <person name="Spackman E."/>
            <person name="Goraichik I."/>
            <person name="Dimitrov K.M."/>
            <person name="Suarez D.L."/>
            <person name="Swayne D.E."/>
        </authorList>
    </citation>
    <scope>NUCLEOTIDE SEQUENCE [LARGE SCALE GENOMIC DNA]</scope>
    <source>
        <strain evidence="1 2">CECT 7450</strain>
    </source>
</reference>
<keyword evidence="2" id="KW-1185">Reference proteome</keyword>
<proteinExistence type="predicted"/>
<dbReference type="Proteomes" id="UP000193061">
    <property type="component" value="Unassembled WGS sequence"/>
</dbReference>
<name>A0A1X6YUA1_9RHOB</name>
<accession>A0A1X6YUA1</accession>
<gene>
    <name evidence="1" type="ORF">ROA7450_01411</name>
</gene>
<dbReference type="EMBL" id="FWFX01000003">
    <property type="protein sequence ID" value="SLN31619.1"/>
    <property type="molecule type" value="Genomic_DNA"/>
</dbReference>